<gene>
    <name evidence="1" type="ORF">LX32DRAFT_189396</name>
</gene>
<dbReference type="AlphaFoldDB" id="A0AAD9HNP0"/>
<evidence type="ECO:0000313" key="2">
    <source>
        <dbReference type="Proteomes" id="UP001232148"/>
    </source>
</evidence>
<keyword evidence="2" id="KW-1185">Reference proteome</keyword>
<reference evidence="1" key="1">
    <citation type="submission" date="2021-06" db="EMBL/GenBank/DDBJ databases">
        <title>Comparative genomics, transcriptomics and evolutionary studies reveal genomic signatures of adaptation to plant cell wall in hemibiotrophic fungi.</title>
        <authorList>
            <consortium name="DOE Joint Genome Institute"/>
            <person name="Baroncelli R."/>
            <person name="Diaz J.F."/>
            <person name="Benocci T."/>
            <person name="Peng M."/>
            <person name="Battaglia E."/>
            <person name="Haridas S."/>
            <person name="Andreopoulos W."/>
            <person name="Labutti K."/>
            <person name="Pangilinan J."/>
            <person name="Floch G.L."/>
            <person name="Makela M.R."/>
            <person name="Henrissat B."/>
            <person name="Grigoriev I.V."/>
            <person name="Crouch J.A."/>
            <person name="De Vries R.P."/>
            <person name="Sukno S.A."/>
            <person name="Thon M.R."/>
        </authorList>
    </citation>
    <scope>NUCLEOTIDE SEQUENCE</scope>
    <source>
        <strain evidence="1">MAFF235873</strain>
    </source>
</reference>
<accession>A0AAD9HNP0</accession>
<organism evidence="1 2">
    <name type="scientific">Colletotrichum zoysiae</name>
    <dbReference type="NCBI Taxonomy" id="1216348"/>
    <lineage>
        <taxon>Eukaryota</taxon>
        <taxon>Fungi</taxon>
        <taxon>Dikarya</taxon>
        <taxon>Ascomycota</taxon>
        <taxon>Pezizomycotina</taxon>
        <taxon>Sordariomycetes</taxon>
        <taxon>Hypocreomycetidae</taxon>
        <taxon>Glomerellales</taxon>
        <taxon>Glomerellaceae</taxon>
        <taxon>Colletotrichum</taxon>
        <taxon>Colletotrichum graminicola species complex</taxon>
    </lineage>
</organism>
<evidence type="ECO:0000313" key="1">
    <source>
        <dbReference type="EMBL" id="KAK2032495.1"/>
    </source>
</evidence>
<dbReference type="EMBL" id="MU842830">
    <property type="protein sequence ID" value="KAK2032495.1"/>
    <property type="molecule type" value="Genomic_DNA"/>
</dbReference>
<sequence>MYICTDPVCLVCHVGPLISVKLPRRRALASARHAHQLHTYIHTYIHTEYTHTHMHIAFIVHYGRLPACMIHRPFSASGKMFALSDKPVSCRRAVYVQWVVSHQSAPHCISWLHCPATWTNSGHPSHLVELAGHTGHSDLSLFPTLKGRRHALHRRPDTCASILFAVVRLPFLECDSQVATNPMVDVHLRCMERHCPNVKHRQGLEV</sequence>
<proteinExistence type="predicted"/>
<comment type="caution">
    <text evidence="1">The sequence shown here is derived from an EMBL/GenBank/DDBJ whole genome shotgun (WGS) entry which is preliminary data.</text>
</comment>
<name>A0AAD9HNP0_9PEZI</name>
<protein>
    <submittedName>
        <fullName evidence="1">Uncharacterized protein</fullName>
    </submittedName>
</protein>
<dbReference type="Proteomes" id="UP001232148">
    <property type="component" value="Unassembled WGS sequence"/>
</dbReference>